<evidence type="ECO:0000313" key="7">
    <source>
        <dbReference type="Proteomes" id="UP001157353"/>
    </source>
</evidence>
<accession>A0ABQ6DYK5</accession>
<keyword evidence="6" id="KW-0808">Transferase</keyword>
<dbReference type="EMBL" id="BSPQ01000002">
    <property type="protein sequence ID" value="GLS90030.1"/>
    <property type="molecule type" value="Genomic_DNA"/>
</dbReference>
<feature type="transmembrane region" description="Helical" evidence="5">
    <location>
        <begin position="25"/>
        <end position="44"/>
    </location>
</feature>
<dbReference type="PANTHER" id="PTHR43847">
    <property type="entry name" value="BLL3993 PROTEIN"/>
    <property type="match status" value="1"/>
</dbReference>
<dbReference type="Proteomes" id="UP001157353">
    <property type="component" value="Unassembled WGS sequence"/>
</dbReference>
<gene>
    <name evidence="6" type="ORF">GCM10007916_10970</name>
</gene>
<evidence type="ECO:0000256" key="2">
    <source>
        <dbReference type="ARBA" id="ARBA00022692"/>
    </source>
</evidence>
<dbReference type="Pfam" id="PF04191">
    <property type="entry name" value="PEMT"/>
    <property type="match status" value="1"/>
</dbReference>
<dbReference type="GO" id="GO:0008168">
    <property type="term" value="F:methyltransferase activity"/>
    <property type="evidence" value="ECO:0007669"/>
    <property type="project" value="UniProtKB-KW"/>
</dbReference>
<dbReference type="InterPro" id="IPR007318">
    <property type="entry name" value="Phopholipid_MeTrfase"/>
</dbReference>
<keyword evidence="6" id="KW-0489">Methyltransferase</keyword>
<protein>
    <submittedName>
        <fullName evidence="6">Isoprenylcysteine carboxyl methyltransferase</fullName>
    </submittedName>
</protein>
<dbReference type="PANTHER" id="PTHR43847:SF1">
    <property type="entry name" value="BLL3993 PROTEIN"/>
    <property type="match status" value="1"/>
</dbReference>
<comment type="subcellular location">
    <subcellularLocation>
        <location evidence="1">Endomembrane system</location>
        <topology evidence="1">Multi-pass membrane protein</topology>
    </subcellularLocation>
</comment>
<keyword evidence="2 5" id="KW-0812">Transmembrane</keyword>
<evidence type="ECO:0000256" key="1">
    <source>
        <dbReference type="ARBA" id="ARBA00004127"/>
    </source>
</evidence>
<feature type="transmembrane region" description="Helical" evidence="5">
    <location>
        <begin position="79"/>
        <end position="108"/>
    </location>
</feature>
<dbReference type="Gene3D" id="1.20.120.1630">
    <property type="match status" value="1"/>
</dbReference>
<sequence>MVYVIAQFLLLACLAWPIATLHFSILGIVLIVSGTLVAMLALLANRPGNFNVRPIPKTNGELITTGIYYYVRHPMYCSLFFIGLGVVFCQFSLWKLVAWILLVVTLALKARFEERALVLIYSDYKTYQKTTKAFIPLLW</sequence>
<proteinExistence type="predicted"/>
<evidence type="ECO:0000256" key="4">
    <source>
        <dbReference type="ARBA" id="ARBA00023136"/>
    </source>
</evidence>
<keyword evidence="7" id="KW-1185">Reference proteome</keyword>
<dbReference type="GO" id="GO:0032259">
    <property type="term" value="P:methylation"/>
    <property type="evidence" value="ECO:0007669"/>
    <property type="project" value="UniProtKB-KW"/>
</dbReference>
<name>A0ABQ6DYK5_9GAMM</name>
<evidence type="ECO:0000256" key="5">
    <source>
        <dbReference type="SAM" id="Phobius"/>
    </source>
</evidence>
<evidence type="ECO:0000256" key="3">
    <source>
        <dbReference type="ARBA" id="ARBA00022989"/>
    </source>
</evidence>
<dbReference type="RefSeq" id="WP_284203154.1">
    <property type="nucleotide sequence ID" value="NZ_BSPQ01000002.1"/>
</dbReference>
<keyword evidence="4 5" id="KW-0472">Membrane</keyword>
<keyword evidence="3 5" id="KW-1133">Transmembrane helix</keyword>
<dbReference type="InterPro" id="IPR052527">
    <property type="entry name" value="Metal_cation-efflux_comp"/>
</dbReference>
<reference evidence="7" key="1">
    <citation type="journal article" date="2019" name="Int. J. Syst. Evol. Microbiol.">
        <title>The Global Catalogue of Microorganisms (GCM) 10K type strain sequencing project: providing services to taxonomists for standard genome sequencing and annotation.</title>
        <authorList>
            <consortium name="The Broad Institute Genomics Platform"/>
            <consortium name="The Broad Institute Genome Sequencing Center for Infectious Disease"/>
            <person name="Wu L."/>
            <person name="Ma J."/>
        </authorList>
    </citation>
    <scope>NUCLEOTIDE SEQUENCE [LARGE SCALE GENOMIC DNA]</scope>
    <source>
        <strain evidence="7">NBRC 103166</strain>
    </source>
</reference>
<comment type="caution">
    <text evidence="6">The sequence shown here is derived from an EMBL/GenBank/DDBJ whole genome shotgun (WGS) entry which is preliminary data.</text>
</comment>
<evidence type="ECO:0000313" key="6">
    <source>
        <dbReference type="EMBL" id="GLS90030.1"/>
    </source>
</evidence>
<organism evidence="6 7">
    <name type="scientific">Psychromonas marina</name>
    <dbReference type="NCBI Taxonomy" id="88364"/>
    <lineage>
        <taxon>Bacteria</taxon>
        <taxon>Pseudomonadati</taxon>
        <taxon>Pseudomonadota</taxon>
        <taxon>Gammaproteobacteria</taxon>
        <taxon>Alteromonadales</taxon>
        <taxon>Psychromonadaceae</taxon>
        <taxon>Psychromonas</taxon>
    </lineage>
</organism>